<keyword evidence="6" id="KW-1185">Reference proteome</keyword>
<dbReference type="EMBL" id="WIXE01024142">
    <property type="protein sequence ID" value="KAK5965877.1"/>
    <property type="molecule type" value="Genomic_DNA"/>
</dbReference>
<dbReference type="Gene3D" id="1.10.1280.10">
    <property type="entry name" value="Di-copper center containing domain from catechol oxidase"/>
    <property type="match status" value="1"/>
</dbReference>
<dbReference type="PRINTS" id="PR00092">
    <property type="entry name" value="TYROSINASE"/>
</dbReference>
<dbReference type="InterPro" id="IPR002227">
    <property type="entry name" value="Tyrosinase_Cu-bd"/>
</dbReference>
<evidence type="ECO:0000313" key="5">
    <source>
        <dbReference type="EMBL" id="KAK5965877.1"/>
    </source>
</evidence>
<dbReference type="PANTHER" id="PTHR11474:SF126">
    <property type="entry name" value="TYROSINASE-LIKE PROTEIN TYR-1-RELATED"/>
    <property type="match status" value="1"/>
</dbReference>
<dbReference type="PROSITE" id="PS00497">
    <property type="entry name" value="TYROSINASE_1"/>
    <property type="match status" value="1"/>
</dbReference>
<accession>A0AAN8F1N7</accession>
<evidence type="ECO:0000313" key="6">
    <source>
        <dbReference type="Proteomes" id="UP001331761"/>
    </source>
</evidence>
<proteinExistence type="predicted"/>
<dbReference type="Proteomes" id="UP001331761">
    <property type="component" value="Unassembled WGS sequence"/>
</dbReference>
<evidence type="ECO:0000256" key="1">
    <source>
        <dbReference type="ARBA" id="ARBA00022723"/>
    </source>
</evidence>
<feature type="domain" description="Tyrosinase copper-binding" evidence="3">
    <location>
        <begin position="107"/>
        <end position="124"/>
    </location>
</feature>
<dbReference type="Pfam" id="PF00264">
    <property type="entry name" value="Tyrosinase"/>
    <property type="match status" value="1"/>
</dbReference>
<evidence type="ECO:0000259" key="3">
    <source>
        <dbReference type="PROSITE" id="PS00497"/>
    </source>
</evidence>
<dbReference type="AlphaFoldDB" id="A0AAN8F1N7"/>
<dbReference type="PANTHER" id="PTHR11474">
    <property type="entry name" value="TYROSINASE FAMILY MEMBER"/>
    <property type="match status" value="1"/>
</dbReference>
<protein>
    <submittedName>
        <fullName evidence="5">Common central domain of tyrosinase</fullName>
    </submittedName>
</protein>
<dbReference type="InterPro" id="IPR008922">
    <property type="entry name" value="Di-copper_centre_dom_sf"/>
</dbReference>
<name>A0AAN8F1N7_TRICO</name>
<dbReference type="InterPro" id="IPR050316">
    <property type="entry name" value="Tyrosinase/Hemocyanin"/>
</dbReference>
<organism evidence="5 6">
    <name type="scientific">Trichostrongylus colubriformis</name>
    <name type="common">Black scour worm</name>
    <dbReference type="NCBI Taxonomy" id="6319"/>
    <lineage>
        <taxon>Eukaryota</taxon>
        <taxon>Metazoa</taxon>
        <taxon>Ecdysozoa</taxon>
        <taxon>Nematoda</taxon>
        <taxon>Chromadorea</taxon>
        <taxon>Rhabditida</taxon>
        <taxon>Rhabditina</taxon>
        <taxon>Rhabditomorpha</taxon>
        <taxon>Strongyloidea</taxon>
        <taxon>Trichostrongylidae</taxon>
        <taxon>Trichostrongylus</taxon>
    </lineage>
</organism>
<feature type="domain" description="Tyrosinase copper-binding" evidence="4">
    <location>
        <begin position="257"/>
        <end position="268"/>
    </location>
</feature>
<evidence type="ECO:0000259" key="4">
    <source>
        <dbReference type="PROSITE" id="PS00498"/>
    </source>
</evidence>
<dbReference type="GO" id="GO:0046872">
    <property type="term" value="F:metal ion binding"/>
    <property type="evidence" value="ECO:0007669"/>
    <property type="project" value="UniProtKB-KW"/>
</dbReference>
<dbReference type="GO" id="GO:0016491">
    <property type="term" value="F:oxidoreductase activity"/>
    <property type="evidence" value="ECO:0007669"/>
    <property type="project" value="InterPro"/>
</dbReference>
<dbReference type="SUPFAM" id="SSF48056">
    <property type="entry name" value="Di-copper centre-containing domain"/>
    <property type="match status" value="1"/>
</dbReference>
<dbReference type="PROSITE" id="PS00498">
    <property type="entry name" value="TYROSINASE_2"/>
    <property type="match status" value="1"/>
</dbReference>
<comment type="caution">
    <text evidence="5">The sequence shown here is derived from an EMBL/GenBank/DDBJ whole genome shotgun (WGS) entry which is preliminary data.</text>
</comment>
<evidence type="ECO:0000256" key="2">
    <source>
        <dbReference type="ARBA" id="ARBA00023008"/>
    </source>
</evidence>
<gene>
    <name evidence="5" type="ORF">GCK32_011100</name>
</gene>
<sequence length="281" mass="31950">EKEETTVWTGPESRFPPDSSTYYDCKTIECVCRFLGGKEVQNHYLLGANCLTPNGQLFGRGIRKEYRELTDDERNRFHSAMWSLKRSGIYDAFARIHARSIPDGGAHSGPAFLPWHREFLKRIELALRSYDASVSMPYWDSVLDQRLPNPVHSVLWSNELLGGAWPGEVNGGAFRGWLLVNRTRFVRRNVGQRSSPMNESEVSGAMNAADISDILSYTVAQEGCPVTRSWRAVEFIHGKPHNYVGGDMVLTASSANDPVFFLHHSFVDLIWETWRLRRQVS</sequence>
<keyword evidence="1" id="KW-0479">Metal-binding</keyword>
<reference evidence="5 6" key="1">
    <citation type="submission" date="2019-10" db="EMBL/GenBank/DDBJ databases">
        <title>Assembly and Annotation for the nematode Trichostrongylus colubriformis.</title>
        <authorList>
            <person name="Martin J."/>
        </authorList>
    </citation>
    <scope>NUCLEOTIDE SEQUENCE [LARGE SCALE GENOMIC DNA]</scope>
    <source>
        <strain evidence="5">G859</strain>
        <tissue evidence="5">Whole worm</tissue>
    </source>
</reference>
<keyword evidence="2" id="KW-0186">Copper</keyword>
<feature type="non-terminal residue" evidence="5">
    <location>
        <position position="1"/>
    </location>
</feature>